<gene>
    <name evidence="1" type="ORF">KSX_61200</name>
</gene>
<name>A0A8J3I0W9_9CHLR</name>
<dbReference type="EMBL" id="BNJF01000003">
    <property type="protein sequence ID" value="GHO47957.1"/>
    <property type="molecule type" value="Genomic_DNA"/>
</dbReference>
<organism evidence="1 2">
    <name type="scientific">Ktedonospora formicarum</name>
    <dbReference type="NCBI Taxonomy" id="2778364"/>
    <lineage>
        <taxon>Bacteria</taxon>
        <taxon>Bacillati</taxon>
        <taxon>Chloroflexota</taxon>
        <taxon>Ktedonobacteria</taxon>
        <taxon>Ktedonobacterales</taxon>
        <taxon>Ktedonobacteraceae</taxon>
        <taxon>Ktedonospora</taxon>
    </lineage>
</organism>
<evidence type="ECO:0000313" key="2">
    <source>
        <dbReference type="Proteomes" id="UP000612362"/>
    </source>
</evidence>
<dbReference type="RefSeq" id="WP_220197179.1">
    <property type="nucleotide sequence ID" value="NZ_BNJF01000003.1"/>
</dbReference>
<dbReference type="AlphaFoldDB" id="A0A8J3I0W9"/>
<reference evidence="1" key="1">
    <citation type="submission" date="2020-10" db="EMBL/GenBank/DDBJ databases">
        <title>Taxonomic study of unclassified bacteria belonging to the class Ktedonobacteria.</title>
        <authorList>
            <person name="Yabe S."/>
            <person name="Wang C.M."/>
            <person name="Zheng Y."/>
            <person name="Sakai Y."/>
            <person name="Cavaletti L."/>
            <person name="Monciardini P."/>
            <person name="Donadio S."/>
        </authorList>
    </citation>
    <scope>NUCLEOTIDE SEQUENCE</scope>
    <source>
        <strain evidence="1">SOSP1-1</strain>
    </source>
</reference>
<dbReference type="Proteomes" id="UP000612362">
    <property type="component" value="Unassembled WGS sequence"/>
</dbReference>
<dbReference type="InterPro" id="IPR036890">
    <property type="entry name" value="HATPase_C_sf"/>
</dbReference>
<protein>
    <submittedName>
        <fullName evidence="1">Uncharacterized protein</fullName>
    </submittedName>
</protein>
<proteinExistence type="predicted"/>
<dbReference type="SUPFAM" id="SSF55874">
    <property type="entry name" value="ATPase domain of HSP90 chaperone/DNA topoisomerase II/histidine kinase"/>
    <property type="match status" value="1"/>
</dbReference>
<accession>A0A8J3I0W9</accession>
<keyword evidence="2" id="KW-1185">Reference proteome</keyword>
<evidence type="ECO:0000313" key="1">
    <source>
        <dbReference type="EMBL" id="GHO47957.1"/>
    </source>
</evidence>
<dbReference type="Gene3D" id="3.30.565.10">
    <property type="entry name" value="Histidine kinase-like ATPase, C-terminal domain"/>
    <property type="match status" value="1"/>
</dbReference>
<sequence>MPELKMLTCKTLKENIANYSLLEIMHHEVGNGLAAITGYTQLLYRATLPLGQPDNGRREFYFHAIKDREQRLNDFLTQIRSLALQAPHARFLQTLVKTDLTSLIENLANRLSLLFKHKHIEVDLPGQALYIKSDPLWLELALEHIFCHNLAAHSGSLPAQITLGRSHNTFDHDAAIICIYTRERHARRSTDMRGEPFGTWSQTLDDRDRDLCIALCKEIIQEHGGYLWTEQGEGRVESVCASLPLIQCERLALHG</sequence>
<comment type="caution">
    <text evidence="1">The sequence shown here is derived from an EMBL/GenBank/DDBJ whole genome shotgun (WGS) entry which is preliminary data.</text>
</comment>